<comment type="similarity">
    <text evidence="3 6">Belongs to the TPP enzyme family.</text>
</comment>
<dbReference type="PANTHER" id="PTHR18968">
    <property type="entry name" value="THIAMINE PYROPHOSPHATE ENZYMES"/>
    <property type="match status" value="1"/>
</dbReference>
<dbReference type="OrthoDB" id="2254214at2"/>
<dbReference type="GO" id="GO:0000287">
    <property type="term" value="F:magnesium ion binding"/>
    <property type="evidence" value="ECO:0007669"/>
    <property type="project" value="InterPro"/>
</dbReference>
<keyword evidence="5 6" id="KW-0786">Thiamine pyrophosphate</keyword>
<evidence type="ECO:0000259" key="9">
    <source>
        <dbReference type="Pfam" id="PF02776"/>
    </source>
</evidence>
<dbReference type="PANTHER" id="PTHR18968:SF166">
    <property type="entry name" value="2-HYDROXYACYL-COA LYASE 2"/>
    <property type="match status" value="1"/>
</dbReference>
<comment type="cofactor">
    <cofactor evidence="2">
        <name>thiamine diphosphate</name>
        <dbReference type="ChEBI" id="CHEBI:58937"/>
    </cofactor>
</comment>
<evidence type="ECO:0000256" key="4">
    <source>
        <dbReference type="ARBA" id="ARBA00022723"/>
    </source>
</evidence>
<sequence>MNLERPQPLSDAQRRTGAHIFAAALRRHGVDVIFGQSIPAALFLAIPHYGIRQIGYRAENAGAYMADAYARLSHKVAVVTAQNGPAATLLVAGLAECYKASVPVVAVVQDVHRKMADKNAFQELDHLDLFKGVAKWTRRVTEIERLDDYIDMAFTAAASGRPGPAVIIVPIDLFNDAAPDIQRAHASSLGHYPLDRTVADPAAVEEAASLLASARAPLIIAGGGVHISDAAGELAALQETASLPVATTAMGKGAVDEDHELSLGVVGYFMGTRGRTRHLREMVTQADVILLVGNRTNQNGTDSWDLYPRDARYIHLDIDSAEVGRNYDALRLVGDARLTLAALSAALARRDLGTRRSARASVAAKIAAGHESWLAEVNNTLDLDARPIRPERVMREVDSLLTPETVVVSDASYSSIWVANFLKARAAGARFITPRGLAGLGWGFPYAIGAKVARPDAPVFALVGDGGFAHVWSELETAHRMGVHVVLVVLNNQILGYEKHAEKALFGDYSDACDFSPVDHAAIARACGCEGVRVENPRDLLPALKEAFGRGNTTVIDVITEQRAYPPVTAFESQDNLDY</sequence>
<proteinExistence type="inferred from homology"/>
<evidence type="ECO:0000256" key="3">
    <source>
        <dbReference type="ARBA" id="ARBA00007812"/>
    </source>
</evidence>
<dbReference type="InterPro" id="IPR012000">
    <property type="entry name" value="Thiamin_PyroP_enz_cen_dom"/>
</dbReference>
<dbReference type="SUPFAM" id="SSF52467">
    <property type="entry name" value="DHS-like NAD/FAD-binding domain"/>
    <property type="match status" value="1"/>
</dbReference>
<dbReference type="InterPro" id="IPR029035">
    <property type="entry name" value="DHS-like_NAD/FAD-binding_dom"/>
</dbReference>
<dbReference type="InterPro" id="IPR012001">
    <property type="entry name" value="Thiamin_PyroP_enz_TPP-bd_dom"/>
</dbReference>
<reference evidence="10 11" key="1">
    <citation type="submission" date="2019-02" db="EMBL/GenBank/DDBJ databases">
        <title>Investigation of anaerobic lignin degradation for improved lignocellulosic biofuels.</title>
        <authorList>
            <person name="Deangelis K."/>
        </authorList>
    </citation>
    <scope>NUCLEOTIDE SEQUENCE [LARGE SCALE GENOMIC DNA]</scope>
    <source>
        <strain evidence="10 11">159R</strain>
    </source>
</reference>
<dbReference type="InterPro" id="IPR045229">
    <property type="entry name" value="TPP_enz"/>
</dbReference>
<dbReference type="Pfam" id="PF02775">
    <property type="entry name" value="TPP_enzyme_C"/>
    <property type="match status" value="1"/>
</dbReference>
<name>A0A4R1NH04_9GAMM</name>
<dbReference type="GO" id="GO:0005948">
    <property type="term" value="C:acetolactate synthase complex"/>
    <property type="evidence" value="ECO:0007669"/>
    <property type="project" value="TreeGrafter"/>
</dbReference>
<dbReference type="PROSITE" id="PS00187">
    <property type="entry name" value="TPP_ENZYMES"/>
    <property type="match status" value="1"/>
</dbReference>
<dbReference type="GO" id="GO:0003984">
    <property type="term" value="F:acetolactate synthase activity"/>
    <property type="evidence" value="ECO:0007669"/>
    <property type="project" value="TreeGrafter"/>
</dbReference>
<dbReference type="Pfam" id="PF02776">
    <property type="entry name" value="TPP_enzyme_N"/>
    <property type="match status" value="1"/>
</dbReference>
<feature type="domain" description="Thiamine pyrophosphate enzyme central" evidence="7">
    <location>
        <begin position="204"/>
        <end position="343"/>
    </location>
</feature>
<dbReference type="GO" id="GO:0009099">
    <property type="term" value="P:L-valine biosynthetic process"/>
    <property type="evidence" value="ECO:0007669"/>
    <property type="project" value="TreeGrafter"/>
</dbReference>
<dbReference type="RefSeq" id="WP_132926476.1">
    <property type="nucleotide sequence ID" value="NZ_SJOI01000001.1"/>
</dbReference>
<dbReference type="CDD" id="cd07035">
    <property type="entry name" value="TPP_PYR_POX_like"/>
    <property type="match status" value="1"/>
</dbReference>
<dbReference type="Gene3D" id="3.40.50.970">
    <property type="match status" value="2"/>
</dbReference>
<evidence type="ECO:0000313" key="10">
    <source>
        <dbReference type="EMBL" id="TCL06793.1"/>
    </source>
</evidence>
<dbReference type="SUPFAM" id="SSF52518">
    <property type="entry name" value="Thiamin diphosphate-binding fold (THDP-binding)"/>
    <property type="match status" value="2"/>
</dbReference>
<keyword evidence="11" id="KW-1185">Reference proteome</keyword>
<dbReference type="Proteomes" id="UP000294555">
    <property type="component" value="Unassembled WGS sequence"/>
</dbReference>
<dbReference type="InterPro" id="IPR000399">
    <property type="entry name" value="TPP-bd_CS"/>
</dbReference>
<dbReference type="GO" id="GO:0009097">
    <property type="term" value="P:isoleucine biosynthetic process"/>
    <property type="evidence" value="ECO:0007669"/>
    <property type="project" value="TreeGrafter"/>
</dbReference>
<organism evidence="10 11">
    <name type="scientific">Sodalis ligni</name>
    <dbReference type="NCBI Taxonomy" id="2697027"/>
    <lineage>
        <taxon>Bacteria</taxon>
        <taxon>Pseudomonadati</taxon>
        <taxon>Pseudomonadota</taxon>
        <taxon>Gammaproteobacteria</taxon>
        <taxon>Enterobacterales</taxon>
        <taxon>Bruguierivoracaceae</taxon>
        <taxon>Sodalis</taxon>
    </lineage>
</organism>
<evidence type="ECO:0000256" key="6">
    <source>
        <dbReference type="RuleBase" id="RU362132"/>
    </source>
</evidence>
<comment type="caution">
    <text evidence="10">The sequence shown here is derived from an EMBL/GenBank/DDBJ whole genome shotgun (WGS) entry which is preliminary data.</text>
</comment>
<evidence type="ECO:0000256" key="1">
    <source>
        <dbReference type="ARBA" id="ARBA00001946"/>
    </source>
</evidence>
<dbReference type="InterPro" id="IPR011766">
    <property type="entry name" value="TPP_enzyme_TPP-bd"/>
</dbReference>
<keyword evidence="4" id="KW-0479">Metal-binding</keyword>
<evidence type="ECO:0000259" key="7">
    <source>
        <dbReference type="Pfam" id="PF00205"/>
    </source>
</evidence>
<evidence type="ECO:0000256" key="2">
    <source>
        <dbReference type="ARBA" id="ARBA00001964"/>
    </source>
</evidence>
<feature type="domain" description="Thiamine pyrophosphate enzyme N-terminal TPP-binding" evidence="9">
    <location>
        <begin position="15"/>
        <end position="128"/>
    </location>
</feature>
<accession>A0A4R1NH04</accession>
<evidence type="ECO:0000256" key="5">
    <source>
        <dbReference type="ARBA" id="ARBA00023052"/>
    </source>
</evidence>
<feature type="domain" description="Thiamine pyrophosphate enzyme TPP-binding" evidence="8">
    <location>
        <begin position="411"/>
        <end position="558"/>
    </location>
</feature>
<dbReference type="EMBL" id="SJOI01000001">
    <property type="protein sequence ID" value="TCL06793.1"/>
    <property type="molecule type" value="Genomic_DNA"/>
</dbReference>
<dbReference type="GO" id="GO:0050660">
    <property type="term" value="F:flavin adenine dinucleotide binding"/>
    <property type="evidence" value="ECO:0007669"/>
    <property type="project" value="TreeGrafter"/>
</dbReference>
<dbReference type="CDD" id="cd00568">
    <property type="entry name" value="TPP_enzymes"/>
    <property type="match status" value="1"/>
</dbReference>
<protein>
    <submittedName>
        <fullName evidence="10">Acetolactate synthase-1/2/3 large subunit</fullName>
    </submittedName>
</protein>
<dbReference type="NCBIfam" id="NF004772">
    <property type="entry name" value="PRK06112.1"/>
    <property type="match status" value="1"/>
</dbReference>
<evidence type="ECO:0000313" key="11">
    <source>
        <dbReference type="Proteomes" id="UP000294555"/>
    </source>
</evidence>
<dbReference type="GO" id="GO:0030976">
    <property type="term" value="F:thiamine pyrophosphate binding"/>
    <property type="evidence" value="ECO:0007669"/>
    <property type="project" value="InterPro"/>
</dbReference>
<dbReference type="Pfam" id="PF00205">
    <property type="entry name" value="TPP_enzyme_M"/>
    <property type="match status" value="1"/>
</dbReference>
<dbReference type="InterPro" id="IPR029061">
    <property type="entry name" value="THDP-binding"/>
</dbReference>
<dbReference type="Gene3D" id="3.40.50.1220">
    <property type="entry name" value="TPP-binding domain"/>
    <property type="match status" value="1"/>
</dbReference>
<dbReference type="AlphaFoldDB" id="A0A4R1NH04"/>
<comment type="cofactor">
    <cofactor evidence="1">
        <name>Mg(2+)</name>
        <dbReference type="ChEBI" id="CHEBI:18420"/>
    </cofactor>
</comment>
<evidence type="ECO:0000259" key="8">
    <source>
        <dbReference type="Pfam" id="PF02775"/>
    </source>
</evidence>
<gene>
    <name evidence="10" type="ORF">EZJ58_5085</name>
</gene>